<feature type="compositionally biased region" description="Pro residues" evidence="1">
    <location>
        <begin position="442"/>
        <end position="457"/>
    </location>
</feature>
<dbReference type="SUPFAM" id="SSF53254">
    <property type="entry name" value="Phosphoglycerate mutase-like"/>
    <property type="match status" value="1"/>
</dbReference>
<dbReference type="Pfam" id="PF00300">
    <property type="entry name" value="His_Phos_1"/>
    <property type="match status" value="1"/>
</dbReference>
<dbReference type="InterPro" id="IPR013078">
    <property type="entry name" value="His_Pase_superF_clade-1"/>
</dbReference>
<comment type="caution">
    <text evidence="2">The sequence shown here is derived from an EMBL/GenBank/DDBJ whole genome shotgun (WGS) entry which is preliminary data.</text>
</comment>
<dbReference type="GO" id="GO:0003824">
    <property type="term" value="F:catalytic activity"/>
    <property type="evidence" value="ECO:0007669"/>
    <property type="project" value="InterPro"/>
</dbReference>
<evidence type="ECO:0000313" key="3">
    <source>
        <dbReference type="Proteomes" id="UP000674318"/>
    </source>
</evidence>
<dbReference type="Proteomes" id="UP000674318">
    <property type="component" value="Chromosome 35"/>
</dbReference>
<dbReference type="PANTHER" id="PTHR16469">
    <property type="entry name" value="UBIQUITIN-ASSOCIATED AND SH3 DOMAIN-CONTAINING BA-RELATED"/>
    <property type="match status" value="1"/>
</dbReference>
<dbReference type="Gene3D" id="3.40.50.1240">
    <property type="entry name" value="Phosphoglycerate mutase-like"/>
    <property type="match status" value="1"/>
</dbReference>
<gene>
    <name evidence="2" type="ORF">JKF63_01320</name>
</gene>
<dbReference type="PANTHER" id="PTHR16469:SF27">
    <property type="entry name" value="UBIQUITIN-ASSOCIATED AND SH3 DOMAIN-CONTAINING BA-RELATED"/>
    <property type="match status" value="1"/>
</dbReference>
<dbReference type="InterPro" id="IPR001345">
    <property type="entry name" value="PG/BPGM_mutase_AS"/>
</dbReference>
<reference evidence="2 3" key="1">
    <citation type="submission" date="2021-02" db="EMBL/GenBank/DDBJ databases">
        <title>Porcisia hertigi Genome sequencing and assembly.</title>
        <authorList>
            <person name="Almutairi H."/>
            <person name="Gatherer D."/>
        </authorList>
    </citation>
    <scope>NUCLEOTIDE SEQUENCE [LARGE SCALE GENOMIC DNA]</scope>
    <source>
        <strain evidence="2 3">C119</strain>
    </source>
</reference>
<sequence length="531" mass="56958">MSTDFPCAPSYPSQRVVVLRHGERRDNAPNAPVESNPPLTEAGVAAVKAVAARLIHLLGNDAARSAVLVVSPFLRTLQTAEALQHHGVGAAQAMVIDNTMCEVFGPSRINTSRAPQLQAPPMKIVVGRLPLWGESIEMATERYVANFLRIGDVYGGYLAGSSHLTGGFISSGDQPPTSATLVQEAVTIRNPSRLPPRKVISRGLTGFEGSISTNLRDRPSRDVVLVTHGDAISAVVSHFYPARLVYEADFLSFVIMRRFGVGNHVYHLDKSAGVSWLVEGTDLEPNDPIMLSLERQHLVTEGTSGTGQDNSVKDRRDSLREEGDDVDDDSADVPVSLVSRRMQSCGARGTADYPCVNSRLSSLPQNPVAAVRPRLAAIRCAPTTNGRSTRAVAGHDDLGATSSLPPTQARGNRRRHHEHGRPSSALPYQTRNDFPTAGNAPAPAPAPAAVAPAPPQTYPEYEKPGEGPEGICFPTGAPAQCSRHGITMINKGRNSGEAEEEPAESTEGWRCSRATPVCRGIERGREARRAR</sequence>
<feature type="region of interest" description="Disordered" evidence="1">
    <location>
        <begin position="386"/>
        <end position="464"/>
    </location>
</feature>
<dbReference type="KEGG" id="phet:94287444"/>
<dbReference type="InterPro" id="IPR051710">
    <property type="entry name" value="Phosphatase_SH3-domain"/>
</dbReference>
<feature type="compositionally biased region" description="Acidic residues" evidence="1">
    <location>
        <begin position="322"/>
        <end position="331"/>
    </location>
</feature>
<protein>
    <recommendedName>
        <fullName evidence="4">Phosphoglycerate mutase</fullName>
    </recommendedName>
</protein>
<dbReference type="EMBL" id="JAFJZO010000035">
    <property type="protein sequence ID" value="KAG5492740.1"/>
    <property type="molecule type" value="Genomic_DNA"/>
</dbReference>
<organism evidence="2 3">
    <name type="scientific">Porcisia hertigi</name>
    <dbReference type="NCBI Taxonomy" id="2761500"/>
    <lineage>
        <taxon>Eukaryota</taxon>
        <taxon>Discoba</taxon>
        <taxon>Euglenozoa</taxon>
        <taxon>Kinetoplastea</taxon>
        <taxon>Metakinetoplastina</taxon>
        <taxon>Trypanosomatida</taxon>
        <taxon>Trypanosomatidae</taxon>
        <taxon>Leishmaniinae</taxon>
        <taxon>Porcisia</taxon>
    </lineage>
</organism>
<dbReference type="GeneID" id="94287444"/>
<feature type="compositionally biased region" description="Polar residues" evidence="1">
    <location>
        <begin position="301"/>
        <end position="310"/>
    </location>
</feature>
<evidence type="ECO:0008006" key="4">
    <source>
        <dbReference type="Google" id="ProtNLM"/>
    </source>
</evidence>
<proteinExistence type="predicted"/>
<dbReference type="OrthoDB" id="414418at2759"/>
<dbReference type="PROSITE" id="PS00175">
    <property type="entry name" value="PG_MUTASE"/>
    <property type="match status" value="1"/>
</dbReference>
<evidence type="ECO:0000313" key="2">
    <source>
        <dbReference type="EMBL" id="KAG5492740.1"/>
    </source>
</evidence>
<feature type="compositionally biased region" description="Basic and acidic residues" evidence="1">
    <location>
        <begin position="311"/>
        <end position="321"/>
    </location>
</feature>
<dbReference type="AlphaFoldDB" id="A0A836L378"/>
<dbReference type="SMART" id="SM00855">
    <property type="entry name" value="PGAM"/>
    <property type="match status" value="1"/>
</dbReference>
<accession>A0A836L378</accession>
<evidence type="ECO:0000256" key="1">
    <source>
        <dbReference type="SAM" id="MobiDB-lite"/>
    </source>
</evidence>
<feature type="region of interest" description="Disordered" evidence="1">
    <location>
        <begin position="300"/>
        <end position="332"/>
    </location>
</feature>
<dbReference type="RefSeq" id="XP_067753524.1">
    <property type="nucleotide sequence ID" value="XM_067897367.1"/>
</dbReference>
<name>A0A836L378_9TRYP</name>
<dbReference type="InterPro" id="IPR029033">
    <property type="entry name" value="His_PPase_superfam"/>
</dbReference>
<keyword evidence="3" id="KW-1185">Reference proteome</keyword>